<feature type="coiled-coil region" evidence="1">
    <location>
        <begin position="188"/>
        <end position="215"/>
    </location>
</feature>
<reference evidence="3" key="1">
    <citation type="submission" date="2013-12" db="EMBL/GenBank/DDBJ databases">
        <title>The Genome Sequence of Aphanomyces astaci APO3.</title>
        <authorList>
            <consortium name="The Broad Institute Genomics Platform"/>
            <person name="Russ C."/>
            <person name="Tyler B."/>
            <person name="van West P."/>
            <person name="Dieguez-Uribeondo J."/>
            <person name="Young S.K."/>
            <person name="Zeng Q."/>
            <person name="Gargeya S."/>
            <person name="Fitzgerald M."/>
            <person name="Abouelleil A."/>
            <person name="Alvarado L."/>
            <person name="Chapman S.B."/>
            <person name="Gainer-Dewar J."/>
            <person name="Goldberg J."/>
            <person name="Griggs A."/>
            <person name="Gujja S."/>
            <person name="Hansen M."/>
            <person name="Howarth C."/>
            <person name="Imamovic A."/>
            <person name="Ireland A."/>
            <person name="Larimer J."/>
            <person name="McCowan C."/>
            <person name="Murphy C."/>
            <person name="Pearson M."/>
            <person name="Poon T.W."/>
            <person name="Priest M."/>
            <person name="Roberts A."/>
            <person name="Saif S."/>
            <person name="Shea T."/>
            <person name="Sykes S."/>
            <person name="Wortman J."/>
            <person name="Nusbaum C."/>
            <person name="Birren B."/>
        </authorList>
    </citation>
    <scope>NUCLEOTIDE SEQUENCE [LARGE SCALE GENOMIC DNA]</scope>
    <source>
        <strain evidence="3">APO3</strain>
    </source>
</reference>
<dbReference type="GeneID" id="20807976"/>
<evidence type="ECO:0000256" key="1">
    <source>
        <dbReference type="SAM" id="Coils"/>
    </source>
</evidence>
<protein>
    <submittedName>
        <fullName evidence="3">Uncharacterized protein</fullName>
    </submittedName>
</protein>
<dbReference type="OrthoDB" id="66714at2759"/>
<keyword evidence="1" id="KW-0175">Coiled coil</keyword>
<feature type="compositionally biased region" description="Polar residues" evidence="2">
    <location>
        <begin position="57"/>
        <end position="66"/>
    </location>
</feature>
<evidence type="ECO:0000256" key="2">
    <source>
        <dbReference type="SAM" id="MobiDB-lite"/>
    </source>
</evidence>
<dbReference type="EMBL" id="KI913124">
    <property type="protein sequence ID" value="ETV81462.1"/>
    <property type="molecule type" value="Genomic_DNA"/>
</dbReference>
<organism evidence="3">
    <name type="scientific">Aphanomyces astaci</name>
    <name type="common">Crayfish plague agent</name>
    <dbReference type="NCBI Taxonomy" id="112090"/>
    <lineage>
        <taxon>Eukaryota</taxon>
        <taxon>Sar</taxon>
        <taxon>Stramenopiles</taxon>
        <taxon>Oomycota</taxon>
        <taxon>Saprolegniomycetes</taxon>
        <taxon>Saprolegniales</taxon>
        <taxon>Verrucalvaceae</taxon>
        <taxon>Aphanomyces</taxon>
    </lineage>
</organism>
<proteinExistence type="predicted"/>
<name>W4GP17_APHAT</name>
<accession>W4GP17</accession>
<dbReference type="RefSeq" id="XP_009829320.1">
    <property type="nucleotide sequence ID" value="XM_009831018.1"/>
</dbReference>
<evidence type="ECO:0000313" key="3">
    <source>
        <dbReference type="EMBL" id="ETV81462.1"/>
    </source>
</evidence>
<gene>
    <name evidence="3" type="ORF">H257_05980</name>
</gene>
<feature type="region of interest" description="Disordered" evidence="2">
    <location>
        <begin position="54"/>
        <end position="78"/>
    </location>
</feature>
<dbReference type="AlphaFoldDB" id="W4GP17"/>
<dbReference type="VEuPathDB" id="FungiDB:H257_05980"/>
<sequence length="384" mass="42235">MAHCSQRRMHPSTKINVPVRTKQRTQPAVPAFCSAARPGISHRNHSTFDKAVRMPSTRHSVTTAASERSPPRMPRKHSISRMPMEYRPRDRAMAPSPVRKRAQSECVTDEYMLLNNRPRSPSPSASSHASYEHEITALEDQVLTLEGDLVSAKVDLAVQEFDLLGLQHDNYRLQLEHAHATTVADAALAALQAQYQQALRTIQDQEQTIRRQANDLDECQAWILRHNELAQSKPHQTNDSAISGELEALEGLGCVTQSVWSSRFQPSLGRQSTWKQQQLALAQVDAMHVHVGECVHAHSLRVAEAVLVEHALLKAAATPADGGTNLLPANATVISATQLNVKDESSQANGRTNQGQANIPLTTFDQVAVELGVLVGRYGHVQAS</sequence>